<dbReference type="RefSeq" id="YP_010111302.1">
    <property type="nucleotide sequence ID" value="NC_055880.1"/>
</dbReference>
<dbReference type="Pfam" id="PF25724">
    <property type="entry name" value="crAss_THA"/>
    <property type="match status" value="1"/>
</dbReference>
<proteinExistence type="predicted"/>
<dbReference type="GeneID" id="65129665"/>
<keyword evidence="2" id="KW-1185">Reference proteome</keyword>
<organism evidence="1 2">
    <name type="scientific">uncultured phage cr111_1</name>
    <dbReference type="NCBI Taxonomy" id="2772071"/>
    <lineage>
        <taxon>Viruses</taxon>
        <taxon>Duplodnaviria</taxon>
        <taxon>Heunggongvirae</taxon>
        <taxon>Uroviricota</taxon>
        <taxon>Caudoviricetes</taxon>
        <taxon>Crassvirales</taxon>
        <taxon>Steigviridae</taxon>
        <taxon>Asinivirinae</taxon>
        <taxon>Lahndsivirus</taxon>
        <taxon>Lahndsivirus rarus</taxon>
    </lineage>
</organism>
<protein>
    <submittedName>
        <fullName evidence="1">Uncharacterized protein</fullName>
    </submittedName>
</protein>
<evidence type="ECO:0000313" key="1">
    <source>
        <dbReference type="EMBL" id="QOR59144.1"/>
    </source>
</evidence>
<accession>A0A7M1RYA1</accession>
<dbReference type="KEGG" id="vg:65129665"/>
<name>A0A7M1RYA1_9CAUD</name>
<dbReference type="InterPro" id="IPR057876">
    <property type="entry name" value="crAss_THA"/>
</dbReference>
<reference evidence="1 2" key="1">
    <citation type="submission" date="2020-07" db="EMBL/GenBank/DDBJ databases">
        <title>Taxonomic proposal: Crassvirales, a new order of highly abundant and diverse bacterial viruses.</title>
        <authorList>
            <person name="Shkoporov A.N."/>
            <person name="Stockdale S.R."/>
            <person name="Guerin E."/>
            <person name="Ross R.P."/>
            <person name="Hill C."/>
        </authorList>
    </citation>
    <scope>NUCLEOTIDE SEQUENCE [LARGE SCALE GENOMIC DNA]</scope>
</reference>
<evidence type="ECO:0000313" key="2">
    <source>
        <dbReference type="Proteomes" id="UP000594132"/>
    </source>
</evidence>
<dbReference type="Proteomes" id="UP000594132">
    <property type="component" value="Segment"/>
</dbReference>
<sequence length="206" mass="23542">MVVFSELRVTYDGDKLIIDAFIDTSISGDENQKIDQIWVDKNIPVYREGCPAPSNDAVLIASTKEALGPDDKVKFDPATIDEALVRGYRIEVPYGKHSQFNIANDMLHVYVVTSGQEEKDCECNPVIGTVVNIYPYYQLSLYYMREMQDSCVPPRDFIDFILKLKSVEIAIKTGNYDLAHQQWEMLRRIKKFPVKHCKCNHNGVIS</sequence>
<dbReference type="EMBL" id="MT774387">
    <property type="protein sequence ID" value="QOR59144.1"/>
    <property type="molecule type" value="Genomic_DNA"/>
</dbReference>